<dbReference type="InterPro" id="IPR050580">
    <property type="entry name" value="2H_phosphoesterase_YjcG-like"/>
</dbReference>
<dbReference type="Pfam" id="PF13563">
    <property type="entry name" value="2_5_RNA_ligase2"/>
    <property type="match status" value="1"/>
</dbReference>
<dbReference type="Proteomes" id="UP001476950">
    <property type="component" value="Unassembled WGS sequence"/>
</dbReference>
<comment type="caution">
    <text evidence="1">The sequence shown here is derived from an EMBL/GenBank/DDBJ whole genome shotgun (WGS) entry which is preliminary data.</text>
</comment>
<dbReference type="GO" id="GO:0016874">
    <property type="term" value="F:ligase activity"/>
    <property type="evidence" value="ECO:0007669"/>
    <property type="project" value="UniProtKB-KW"/>
</dbReference>
<dbReference type="RefSeq" id="WP_190447864.1">
    <property type="nucleotide sequence ID" value="NZ_JAMPLM010000005.1"/>
</dbReference>
<dbReference type="EMBL" id="JAMPLM010000005">
    <property type="protein sequence ID" value="MEP1058547.1"/>
    <property type="molecule type" value="Genomic_DNA"/>
</dbReference>
<sequence>MSQTNDRFFVALLPSQAIQDYANEVKQVFVDRYNSRAALKSPPHITLQPPFEWRTATHSDLSATLNEFAAQFAPIPIMLSGFGAFAPRVIYINVIKSAALLTLQTALMHRLEESLGIVNLSAKTRSYAPHMTVGFRDLTPENFRAAWAEFQSRPLELEFTATHLTLLRHDGHQWSVDTKFAFLAS</sequence>
<proteinExistence type="predicted"/>
<evidence type="ECO:0000313" key="1">
    <source>
        <dbReference type="EMBL" id="MEP1058547.1"/>
    </source>
</evidence>
<dbReference type="InterPro" id="IPR009097">
    <property type="entry name" value="Cyclic_Pdiesterase"/>
</dbReference>
<dbReference type="PANTHER" id="PTHR40037:SF1">
    <property type="entry name" value="PHOSPHOESTERASE SAOUHSC_00951-RELATED"/>
    <property type="match status" value="1"/>
</dbReference>
<dbReference type="SUPFAM" id="SSF55144">
    <property type="entry name" value="LigT-like"/>
    <property type="match status" value="1"/>
</dbReference>
<organism evidence="1 2">
    <name type="scientific">Stenomitos frigidus AS-A4</name>
    <dbReference type="NCBI Taxonomy" id="2933935"/>
    <lineage>
        <taxon>Bacteria</taxon>
        <taxon>Bacillati</taxon>
        <taxon>Cyanobacteriota</taxon>
        <taxon>Cyanophyceae</taxon>
        <taxon>Leptolyngbyales</taxon>
        <taxon>Leptolyngbyaceae</taxon>
        <taxon>Stenomitos</taxon>
    </lineage>
</organism>
<gene>
    <name evidence="1" type="ORF">NDI38_08860</name>
</gene>
<dbReference type="Gene3D" id="3.90.1140.10">
    <property type="entry name" value="Cyclic phosphodiesterase"/>
    <property type="match status" value="1"/>
</dbReference>
<reference evidence="1 2" key="1">
    <citation type="submission" date="2022-04" db="EMBL/GenBank/DDBJ databases">
        <title>Positive selection, recombination, and allopatry shape intraspecific diversity of widespread and dominant cyanobacteria.</title>
        <authorList>
            <person name="Wei J."/>
            <person name="Shu W."/>
            <person name="Hu C."/>
        </authorList>
    </citation>
    <scope>NUCLEOTIDE SEQUENCE [LARGE SCALE GENOMIC DNA]</scope>
    <source>
        <strain evidence="1 2">AS-A4</strain>
    </source>
</reference>
<keyword evidence="1" id="KW-0436">Ligase</keyword>
<dbReference type="PANTHER" id="PTHR40037">
    <property type="entry name" value="PHOSPHOESTERASE YJCG-RELATED"/>
    <property type="match status" value="1"/>
</dbReference>
<name>A0ABV0KHL6_9CYAN</name>
<evidence type="ECO:0000313" key="2">
    <source>
        <dbReference type="Proteomes" id="UP001476950"/>
    </source>
</evidence>
<accession>A0ABV0KHL6</accession>
<protein>
    <submittedName>
        <fullName evidence="1">2'-5' RNA ligase family protein</fullName>
    </submittedName>
</protein>
<keyword evidence="2" id="KW-1185">Reference proteome</keyword>